<dbReference type="EMBL" id="LAZR01006653">
    <property type="protein sequence ID" value="KKM90579.1"/>
    <property type="molecule type" value="Genomic_DNA"/>
</dbReference>
<sequence length="79" mass="8680">MRKDKLFWGLLLIVGIIFMFPSISLMIREAQAGIPLTDYGLISPTVIMLLFGILIVGLSILGLKGDFDKIAENGRSAKK</sequence>
<keyword evidence="1" id="KW-0812">Transmembrane</keyword>
<accession>A0A0F9L6Y8</accession>
<feature type="transmembrane region" description="Helical" evidence="1">
    <location>
        <begin position="39"/>
        <end position="63"/>
    </location>
</feature>
<protein>
    <recommendedName>
        <fullName evidence="3">DUF3955 domain-containing protein</fullName>
    </recommendedName>
</protein>
<gene>
    <name evidence="2" type="ORF">LCGC14_1237120</name>
</gene>
<comment type="caution">
    <text evidence="2">The sequence shown here is derived from an EMBL/GenBank/DDBJ whole genome shotgun (WGS) entry which is preliminary data.</text>
</comment>
<keyword evidence="1" id="KW-1133">Transmembrane helix</keyword>
<evidence type="ECO:0008006" key="3">
    <source>
        <dbReference type="Google" id="ProtNLM"/>
    </source>
</evidence>
<name>A0A0F9L6Y8_9ZZZZ</name>
<reference evidence="2" key="1">
    <citation type="journal article" date="2015" name="Nature">
        <title>Complex archaea that bridge the gap between prokaryotes and eukaryotes.</title>
        <authorList>
            <person name="Spang A."/>
            <person name="Saw J.H."/>
            <person name="Jorgensen S.L."/>
            <person name="Zaremba-Niedzwiedzka K."/>
            <person name="Martijn J."/>
            <person name="Lind A.E."/>
            <person name="van Eijk R."/>
            <person name="Schleper C."/>
            <person name="Guy L."/>
            <person name="Ettema T.J."/>
        </authorList>
    </citation>
    <scope>NUCLEOTIDE SEQUENCE</scope>
</reference>
<evidence type="ECO:0000313" key="2">
    <source>
        <dbReference type="EMBL" id="KKM90579.1"/>
    </source>
</evidence>
<keyword evidence="1" id="KW-0472">Membrane</keyword>
<evidence type="ECO:0000256" key="1">
    <source>
        <dbReference type="SAM" id="Phobius"/>
    </source>
</evidence>
<dbReference type="AlphaFoldDB" id="A0A0F9L6Y8"/>
<feature type="transmembrane region" description="Helical" evidence="1">
    <location>
        <begin position="7"/>
        <end position="27"/>
    </location>
</feature>
<proteinExistence type="predicted"/>
<organism evidence="2">
    <name type="scientific">marine sediment metagenome</name>
    <dbReference type="NCBI Taxonomy" id="412755"/>
    <lineage>
        <taxon>unclassified sequences</taxon>
        <taxon>metagenomes</taxon>
        <taxon>ecological metagenomes</taxon>
    </lineage>
</organism>